<dbReference type="PANTHER" id="PTHR39201">
    <property type="entry name" value="EXPORTED PROTEIN-RELATED"/>
    <property type="match status" value="1"/>
</dbReference>
<dbReference type="Pfam" id="PF12682">
    <property type="entry name" value="Flavodoxin_4"/>
    <property type="match status" value="1"/>
</dbReference>
<dbReference type="PROSITE" id="PS50902">
    <property type="entry name" value="FLAVODOXIN_LIKE"/>
    <property type="match status" value="1"/>
</dbReference>
<accession>A0ABS9ZM65</accession>
<sequence>MTDSYDPIRRAMMIALAALPLSGTASAYSQAGEVRHTGSRTLVAYFSRSGNTRVVAGLIQRSLATDVFEIRTASPYPEDYLETVEQARQERDAGYEPELDMKISDIQRYDTVLLGFPVWGETAPPVIRAFLSAHDLAGKTLIPFITHGGYGLGNSLKVLSSHVLKARLLEGFVMQADQERQTMNSVESWLSEAKLKG</sequence>
<dbReference type="EMBL" id="LOHG01000011">
    <property type="protein sequence ID" value="MCI8211401.1"/>
    <property type="molecule type" value="Genomic_DNA"/>
</dbReference>
<reference evidence="5 6" key="1">
    <citation type="submission" date="2015-12" db="EMBL/GenBank/DDBJ databases">
        <title>Phylogenomics in the description of a new species in the Pseudomonas syringae group.</title>
        <authorList>
            <person name="Busquets A."/>
            <person name="Gomila M."/>
            <person name="Beiki F."/>
            <person name="Rahimian H."/>
            <person name="Mulet M."/>
            <person name="Sanchez D."/>
            <person name="Garcia-Valdes E."/>
            <person name="Lalucat J."/>
        </authorList>
    </citation>
    <scope>NUCLEOTIDE SEQUENCE [LARGE SCALE GENOMIC DNA]</scope>
    <source>
        <strain evidence="5 6">S25</strain>
    </source>
</reference>
<dbReference type="Gene3D" id="3.40.50.360">
    <property type="match status" value="1"/>
</dbReference>
<keyword evidence="1" id="KW-0285">Flavoprotein</keyword>
<evidence type="ECO:0000259" key="4">
    <source>
        <dbReference type="PROSITE" id="PS50902"/>
    </source>
</evidence>
<organism evidence="5 6">
    <name type="scientific">Pseudomonas maioricensis</name>
    <dbReference type="NCBI Taxonomy" id="1766623"/>
    <lineage>
        <taxon>Bacteria</taxon>
        <taxon>Pseudomonadati</taxon>
        <taxon>Pseudomonadota</taxon>
        <taxon>Gammaproteobacteria</taxon>
        <taxon>Pseudomonadales</taxon>
        <taxon>Pseudomonadaceae</taxon>
        <taxon>Pseudomonas</taxon>
    </lineage>
</organism>
<proteinExistence type="predicted"/>
<dbReference type="RefSeq" id="WP_243247536.1">
    <property type="nucleotide sequence ID" value="NZ_LOHG01000011.1"/>
</dbReference>
<dbReference type="Proteomes" id="UP001320513">
    <property type="component" value="Unassembled WGS sequence"/>
</dbReference>
<gene>
    <name evidence="5" type="ORF">AUC61_17880</name>
</gene>
<keyword evidence="2" id="KW-0288">FMN</keyword>
<evidence type="ECO:0000313" key="6">
    <source>
        <dbReference type="Proteomes" id="UP001320513"/>
    </source>
</evidence>
<keyword evidence="6" id="KW-1185">Reference proteome</keyword>
<evidence type="ECO:0000256" key="3">
    <source>
        <dbReference type="SAM" id="SignalP"/>
    </source>
</evidence>
<name>A0ABS9ZM65_9PSED</name>
<evidence type="ECO:0000256" key="1">
    <source>
        <dbReference type="ARBA" id="ARBA00022630"/>
    </source>
</evidence>
<evidence type="ECO:0000256" key="2">
    <source>
        <dbReference type="ARBA" id="ARBA00022643"/>
    </source>
</evidence>
<dbReference type="InterPro" id="IPR029039">
    <property type="entry name" value="Flavoprotein-like_sf"/>
</dbReference>
<feature type="signal peptide" evidence="3">
    <location>
        <begin position="1"/>
        <end position="27"/>
    </location>
</feature>
<dbReference type="PANTHER" id="PTHR39201:SF1">
    <property type="entry name" value="FLAVODOXIN-LIKE DOMAIN-CONTAINING PROTEIN"/>
    <property type="match status" value="1"/>
</dbReference>
<protein>
    <submittedName>
        <fullName evidence="5">Flavodoxin</fullName>
    </submittedName>
</protein>
<keyword evidence="3" id="KW-0732">Signal</keyword>
<feature type="domain" description="Flavodoxin-like" evidence="4">
    <location>
        <begin position="41"/>
        <end position="197"/>
    </location>
</feature>
<dbReference type="InterPro" id="IPR008254">
    <property type="entry name" value="Flavodoxin/NO_synth"/>
</dbReference>
<dbReference type="SUPFAM" id="SSF52218">
    <property type="entry name" value="Flavoproteins"/>
    <property type="match status" value="1"/>
</dbReference>
<feature type="chain" id="PRO_5045483803" evidence="3">
    <location>
        <begin position="28"/>
        <end position="197"/>
    </location>
</feature>
<comment type="caution">
    <text evidence="5">The sequence shown here is derived from an EMBL/GenBank/DDBJ whole genome shotgun (WGS) entry which is preliminary data.</text>
</comment>
<evidence type="ECO:0000313" key="5">
    <source>
        <dbReference type="EMBL" id="MCI8211401.1"/>
    </source>
</evidence>